<comment type="caution">
    <text evidence="1">The sequence shown here is derived from an EMBL/GenBank/DDBJ whole genome shotgun (WGS) entry which is preliminary data.</text>
</comment>
<organism evidence="1 2">
    <name type="scientific">Paractinoplanes brasiliensis</name>
    <dbReference type="NCBI Taxonomy" id="52695"/>
    <lineage>
        <taxon>Bacteria</taxon>
        <taxon>Bacillati</taxon>
        <taxon>Actinomycetota</taxon>
        <taxon>Actinomycetes</taxon>
        <taxon>Micromonosporales</taxon>
        <taxon>Micromonosporaceae</taxon>
        <taxon>Paractinoplanes</taxon>
    </lineage>
</organism>
<dbReference type="AlphaFoldDB" id="A0A4R6K2R0"/>
<sequence>MAHELFGAVWVPGLLHERPSSCGIERGEAAAERCASPGMGGCQVGGVYLVVTPKVTSLISV</sequence>
<proteinExistence type="predicted"/>
<name>A0A4R6K2R0_9ACTN</name>
<dbReference type="EMBL" id="SNWR01000001">
    <property type="protein sequence ID" value="TDO41465.1"/>
    <property type="molecule type" value="Genomic_DNA"/>
</dbReference>
<accession>A0A4R6K2R0</accession>
<protein>
    <submittedName>
        <fullName evidence="1">Uncharacterized protein</fullName>
    </submittedName>
</protein>
<reference evidence="1 2" key="1">
    <citation type="submission" date="2019-03" db="EMBL/GenBank/DDBJ databases">
        <title>Sequencing the genomes of 1000 actinobacteria strains.</title>
        <authorList>
            <person name="Klenk H.-P."/>
        </authorList>
    </citation>
    <scope>NUCLEOTIDE SEQUENCE [LARGE SCALE GENOMIC DNA]</scope>
    <source>
        <strain evidence="1 2">DSM 43805</strain>
    </source>
</reference>
<dbReference type="Proteomes" id="UP000294901">
    <property type="component" value="Unassembled WGS sequence"/>
</dbReference>
<evidence type="ECO:0000313" key="1">
    <source>
        <dbReference type="EMBL" id="TDO41465.1"/>
    </source>
</evidence>
<evidence type="ECO:0000313" key="2">
    <source>
        <dbReference type="Proteomes" id="UP000294901"/>
    </source>
</evidence>
<gene>
    <name evidence="1" type="ORF">C8E87_5198</name>
</gene>
<keyword evidence="2" id="KW-1185">Reference proteome</keyword>